<dbReference type="InterPro" id="IPR001305">
    <property type="entry name" value="HSP_DnaJ_Cys-rich_dom"/>
</dbReference>
<evidence type="ECO:0000256" key="1">
    <source>
        <dbReference type="PROSITE-ProRule" id="PRU00546"/>
    </source>
</evidence>
<dbReference type="Gene3D" id="3.90.1640.30">
    <property type="match status" value="1"/>
</dbReference>
<keyword evidence="1" id="KW-0863">Zinc-finger</keyword>
<dbReference type="Pfam" id="PF00575">
    <property type="entry name" value="S1"/>
    <property type="match status" value="1"/>
</dbReference>
<proteinExistence type="predicted"/>
<dbReference type="GO" id="GO:0031072">
    <property type="term" value="F:heat shock protein binding"/>
    <property type="evidence" value="ECO:0007669"/>
    <property type="project" value="InterPro"/>
</dbReference>
<dbReference type="GO" id="GO:0004527">
    <property type="term" value="F:exonuclease activity"/>
    <property type="evidence" value="ECO:0007669"/>
    <property type="project" value="UniProtKB-KW"/>
</dbReference>
<dbReference type="Pfam" id="PF01336">
    <property type="entry name" value="tRNA_anti-codon"/>
    <property type="match status" value="1"/>
</dbReference>
<feature type="domain" description="CR-type" evidence="3">
    <location>
        <begin position="1"/>
        <end position="77"/>
    </location>
</feature>
<dbReference type="Gene3D" id="2.10.230.10">
    <property type="entry name" value="Heat shock protein DnaJ, cysteine-rich domain"/>
    <property type="match status" value="1"/>
</dbReference>
<dbReference type="GO" id="GO:0003676">
    <property type="term" value="F:nucleic acid binding"/>
    <property type="evidence" value="ECO:0007669"/>
    <property type="project" value="InterPro"/>
</dbReference>
<gene>
    <name evidence="5" type="ORF">BKKEKDFB_00002</name>
    <name evidence="7" type="ORF">JMABOEBK_00051</name>
    <name evidence="6" type="ORF">MJLNBAKA_00002</name>
    <name evidence="4" type="ORF">MKPHGJHB_00023</name>
</gene>
<evidence type="ECO:0000313" key="6">
    <source>
        <dbReference type="EMBL" id="QNO45483.1"/>
    </source>
</evidence>
<dbReference type="PANTHER" id="PTHR30255">
    <property type="entry name" value="SINGLE-STRANDED-DNA-SPECIFIC EXONUCLEASE RECJ"/>
    <property type="match status" value="1"/>
</dbReference>
<dbReference type="SUPFAM" id="SSF50249">
    <property type="entry name" value="Nucleic acid-binding proteins"/>
    <property type="match status" value="2"/>
</dbReference>
<dbReference type="EMBL" id="MT630806">
    <property type="protein sequence ID" value="QNO43290.1"/>
    <property type="molecule type" value="Genomic_DNA"/>
</dbReference>
<dbReference type="GO" id="GO:0051082">
    <property type="term" value="F:unfolded protein binding"/>
    <property type="evidence" value="ECO:0007669"/>
    <property type="project" value="InterPro"/>
</dbReference>
<dbReference type="InterPro" id="IPR051673">
    <property type="entry name" value="SSDNA_exonuclease_RecJ"/>
</dbReference>
<dbReference type="PROSITE" id="PS51188">
    <property type="entry name" value="ZF_CR"/>
    <property type="match status" value="1"/>
</dbReference>
<dbReference type="Gene3D" id="2.40.50.140">
    <property type="entry name" value="Nucleic acid-binding proteins"/>
    <property type="match status" value="2"/>
</dbReference>
<name>A0A7G9YBU9_9EURY</name>
<dbReference type="PROSITE" id="PS50126">
    <property type="entry name" value="S1"/>
    <property type="match status" value="1"/>
</dbReference>
<evidence type="ECO:0000259" key="2">
    <source>
        <dbReference type="PROSITE" id="PS50126"/>
    </source>
</evidence>
<protein>
    <recommendedName>
        <fullName evidence="8">S1 motif domain-containing protein</fullName>
    </recommendedName>
</protein>
<evidence type="ECO:0000313" key="5">
    <source>
        <dbReference type="EMBL" id="QNO43290.1"/>
    </source>
</evidence>
<dbReference type="SUPFAM" id="SSF64182">
    <property type="entry name" value="DHH phosphoesterases"/>
    <property type="match status" value="1"/>
</dbReference>
<evidence type="ECO:0000313" key="7">
    <source>
        <dbReference type="EMBL" id="QNO45654.1"/>
    </source>
</evidence>
<keyword evidence="1" id="KW-0479">Metal-binding</keyword>
<evidence type="ECO:0000313" key="4">
    <source>
        <dbReference type="EMBL" id="QNO42245.1"/>
    </source>
</evidence>
<dbReference type="CDD" id="cd10719">
    <property type="entry name" value="DnaJ_zf"/>
    <property type="match status" value="1"/>
</dbReference>
<accession>A0A7G9YBU9</accession>
<dbReference type="Pfam" id="PF01368">
    <property type="entry name" value="DHH"/>
    <property type="match status" value="1"/>
</dbReference>
<dbReference type="InterPro" id="IPR038763">
    <property type="entry name" value="DHH_sf"/>
</dbReference>
<dbReference type="SUPFAM" id="SSF57938">
    <property type="entry name" value="DnaJ/Hsp40 cysteine-rich domain"/>
    <property type="match status" value="1"/>
</dbReference>
<evidence type="ECO:0008006" key="8">
    <source>
        <dbReference type="Google" id="ProtNLM"/>
    </source>
</evidence>
<reference evidence="6" key="1">
    <citation type="submission" date="2020-06" db="EMBL/GenBank/DDBJ databases">
        <title>Unique genomic features of the anaerobic methanotrophic archaea.</title>
        <authorList>
            <person name="Chadwick G.L."/>
            <person name="Skennerton C.T."/>
            <person name="Laso-Perez R."/>
            <person name="Leu A.O."/>
            <person name="Speth D.R."/>
            <person name="Yu H."/>
            <person name="Morgan-Lang C."/>
            <person name="Hatzenpichler R."/>
            <person name="Goudeau D."/>
            <person name="Malmstrom R."/>
            <person name="Brazelton W.J."/>
            <person name="Woyke T."/>
            <person name="Hallam S.J."/>
            <person name="Tyson G.W."/>
            <person name="Wegener G."/>
            <person name="Boetius A."/>
            <person name="Orphan V."/>
        </authorList>
    </citation>
    <scope>NUCLEOTIDE SEQUENCE</scope>
</reference>
<feature type="domain" description="S1 motif" evidence="2">
    <location>
        <begin position="98"/>
        <end position="158"/>
    </location>
</feature>
<keyword evidence="1" id="KW-0862">Zinc</keyword>
<evidence type="ECO:0000259" key="3">
    <source>
        <dbReference type="PROSITE" id="PS51188"/>
    </source>
</evidence>
<feature type="zinc finger region" description="CR-type" evidence="1">
    <location>
        <begin position="1"/>
        <end position="77"/>
    </location>
</feature>
<organism evidence="6">
    <name type="scientific">Candidatus Methanogaster sp. ANME-2c ERB4</name>
    <dbReference type="NCBI Taxonomy" id="2759911"/>
    <lineage>
        <taxon>Archaea</taxon>
        <taxon>Methanobacteriati</taxon>
        <taxon>Methanobacteriota</taxon>
        <taxon>Stenosarchaea group</taxon>
        <taxon>Methanomicrobia</taxon>
        <taxon>Methanosarcinales</taxon>
        <taxon>ANME-2 cluster</taxon>
        <taxon>Candidatus Methanogasteraceae</taxon>
        <taxon>Candidatus Methanogaster</taxon>
    </lineage>
</organism>
<dbReference type="CDD" id="cd04487">
    <property type="entry name" value="RecJ_OBF2_like"/>
    <property type="match status" value="1"/>
</dbReference>
<dbReference type="InterPro" id="IPR003029">
    <property type="entry name" value="S1_domain"/>
</dbReference>
<dbReference type="InterPro" id="IPR012340">
    <property type="entry name" value="NA-bd_OB-fold"/>
</dbReference>
<dbReference type="InterPro" id="IPR001667">
    <property type="entry name" value="DDH_dom"/>
</dbReference>
<dbReference type="InterPro" id="IPR004365">
    <property type="entry name" value="NA-bd_OB_tRNA"/>
</dbReference>
<dbReference type="PANTHER" id="PTHR30255:SF2">
    <property type="entry name" value="SINGLE-STRANDED-DNA-SPECIFIC EXONUCLEASE RECJ"/>
    <property type="match status" value="1"/>
</dbReference>
<dbReference type="EMBL" id="MT631123">
    <property type="protein sequence ID" value="QNO45483.1"/>
    <property type="molecule type" value="Genomic_DNA"/>
</dbReference>
<sequence>MALCERCSGKGEIVVEEKKCAACKGTGKAKSINLGELSEEQLSRALDGSCPVCGGTGVAKITEKCPECGGSGEIIGHVDTQSVSLLSDLCDLQDLVVGELYEGTVNGVTDFGAFIDLNKKMRGLIRSNNLGSDVAVGDTVHVQVKNVKPNGNIELIPKKLKEYQIVEIEKHFPEYRSSDLLKHVGKTVSIAGKVIHVKQTAGPTIFTVLDESGTVVCAAFERAGERAYPEIDSGTIVRVVGEASMRNQDIQIEVAEMKGLFGGDATGICDRIERALDTLAEPQDVDFLIESEVTTLLKDGMRAVAKRIRRAIFSSQPIVLRHHADADGMTAGIAIERAILPLIREVSGTDAEYYFYRRSPSKAPFYEMTDIVRDITFALGDQARHGQDLPLIILVDNGSTEEDVPAFRYTQVYGIDVLVVDHHHPDEVVDQYLCEHVNPYHVGGDFGVTAGMVCFEVARMINPDVTDEIKHLPAVSAIGDRSEAVEASRYIDLVSDRYTAAELSDIALALDYAAFWLKFQDGRGLLNDILNFGKLDRHRKLVKLLCDQAKSMIADQLKVCMPNVRTQRLPNGVSLNVIDLEHFAHKFTFPPPGKTSGEIHDRICQKTDDPVVTLGYGPDFAVIRSRGAGMNIPQMVRELHDELVGAGVNGGGHLVVGSIKFVEGMRTEVLQRLAEMIGKLETDG</sequence>
<dbReference type="AlphaFoldDB" id="A0A7G9YBU9"/>
<dbReference type="InterPro" id="IPR036410">
    <property type="entry name" value="HSP_DnaJ_Cys-rich_dom_sf"/>
</dbReference>
<dbReference type="CDD" id="cd04473">
    <property type="entry name" value="S1_RecJ_like"/>
    <property type="match status" value="1"/>
</dbReference>
<dbReference type="GO" id="GO:0008270">
    <property type="term" value="F:zinc ion binding"/>
    <property type="evidence" value="ECO:0007669"/>
    <property type="project" value="UniProtKB-KW"/>
</dbReference>
<dbReference type="SMART" id="SM00316">
    <property type="entry name" value="S1"/>
    <property type="match status" value="1"/>
</dbReference>
<dbReference type="EMBL" id="MT630721">
    <property type="protein sequence ID" value="QNO42245.1"/>
    <property type="molecule type" value="Genomic_DNA"/>
</dbReference>
<dbReference type="EMBL" id="MT631136">
    <property type="protein sequence ID" value="QNO45654.1"/>
    <property type="molecule type" value="Genomic_DNA"/>
</dbReference>